<evidence type="ECO:0000256" key="2">
    <source>
        <dbReference type="SAM" id="MobiDB-lite"/>
    </source>
</evidence>
<feature type="coiled-coil region" evidence="1">
    <location>
        <begin position="80"/>
        <end position="110"/>
    </location>
</feature>
<proteinExistence type="predicted"/>
<keyword evidence="1" id="KW-0175">Coiled coil</keyword>
<keyword evidence="4" id="KW-1185">Reference proteome</keyword>
<evidence type="ECO:0000313" key="3">
    <source>
        <dbReference type="EMBL" id="MFC6892554.1"/>
    </source>
</evidence>
<dbReference type="Proteomes" id="UP001596296">
    <property type="component" value="Unassembled WGS sequence"/>
</dbReference>
<organism evidence="3 4">
    <name type="scientific">Halopenitus salinus</name>
    <dbReference type="NCBI Taxonomy" id="1198295"/>
    <lineage>
        <taxon>Archaea</taxon>
        <taxon>Methanobacteriati</taxon>
        <taxon>Methanobacteriota</taxon>
        <taxon>Stenosarchaea group</taxon>
        <taxon>Halobacteria</taxon>
        <taxon>Halobacteriales</taxon>
        <taxon>Haloferacaceae</taxon>
        <taxon>Halopenitus</taxon>
    </lineage>
</organism>
<reference evidence="3 4" key="1">
    <citation type="journal article" date="2019" name="Int. J. Syst. Evol. Microbiol.">
        <title>The Global Catalogue of Microorganisms (GCM) 10K type strain sequencing project: providing services to taxonomists for standard genome sequencing and annotation.</title>
        <authorList>
            <consortium name="The Broad Institute Genomics Platform"/>
            <consortium name="The Broad Institute Genome Sequencing Center for Infectious Disease"/>
            <person name="Wu L."/>
            <person name="Ma J."/>
        </authorList>
    </citation>
    <scope>NUCLEOTIDE SEQUENCE [LARGE SCALE GENOMIC DNA]</scope>
    <source>
        <strain evidence="3 4">SKJ47</strain>
    </source>
</reference>
<feature type="region of interest" description="Disordered" evidence="2">
    <location>
        <begin position="122"/>
        <end position="160"/>
    </location>
</feature>
<evidence type="ECO:0000313" key="4">
    <source>
        <dbReference type="Proteomes" id="UP001596296"/>
    </source>
</evidence>
<dbReference type="AlphaFoldDB" id="A0ABD5USL7"/>
<evidence type="ECO:0000256" key="1">
    <source>
        <dbReference type="SAM" id="Coils"/>
    </source>
</evidence>
<dbReference type="Pfam" id="PF19103">
    <property type="entry name" value="DUF5790"/>
    <property type="match status" value="1"/>
</dbReference>
<dbReference type="InterPro" id="IPR043808">
    <property type="entry name" value="DUF5790"/>
</dbReference>
<gene>
    <name evidence="3" type="ORF">ACFQE9_08035</name>
</gene>
<protein>
    <submittedName>
        <fullName evidence="3">DUF5790 family protein</fullName>
    </submittedName>
</protein>
<feature type="compositionally biased region" description="Acidic residues" evidence="2">
    <location>
        <begin position="136"/>
        <end position="160"/>
    </location>
</feature>
<sequence>MSQATFDDDDLFGEAAAETREEVETHLEAARDELPDPEAVWETEAENVLGVLNGLKSAMDAGDAADHLRQARKAFVLGERADAFEDADDLEAAIDDLAELIEDLESAAADVGDLTGTVPAIRGTLQDAHEAADSGDGAEAEDTEEGSETDADAETEAEAE</sequence>
<dbReference type="EMBL" id="JBHSXL010000006">
    <property type="protein sequence ID" value="MFC6892554.1"/>
    <property type="molecule type" value="Genomic_DNA"/>
</dbReference>
<comment type="caution">
    <text evidence="3">The sequence shown here is derived from an EMBL/GenBank/DDBJ whole genome shotgun (WGS) entry which is preliminary data.</text>
</comment>
<name>A0ABD5USL7_9EURY</name>
<accession>A0ABD5USL7</accession>
<dbReference type="RefSeq" id="WP_379742947.1">
    <property type="nucleotide sequence ID" value="NZ_JBHSVN010000001.1"/>
</dbReference>